<dbReference type="EMBL" id="CAJNOH010000138">
    <property type="protein sequence ID" value="CAF0900087.1"/>
    <property type="molecule type" value="Genomic_DNA"/>
</dbReference>
<evidence type="ECO:0000313" key="3">
    <source>
        <dbReference type="Proteomes" id="UP000663854"/>
    </source>
</evidence>
<reference evidence="2" key="1">
    <citation type="submission" date="2021-02" db="EMBL/GenBank/DDBJ databases">
        <authorList>
            <person name="Nowell W R."/>
        </authorList>
    </citation>
    <scope>NUCLEOTIDE SEQUENCE</scope>
</reference>
<name>A0A813ZLC4_9BILA</name>
<feature type="compositionally biased region" description="Gly residues" evidence="1">
    <location>
        <begin position="178"/>
        <end position="189"/>
    </location>
</feature>
<dbReference type="Proteomes" id="UP000663854">
    <property type="component" value="Unassembled WGS sequence"/>
</dbReference>
<feature type="region of interest" description="Disordered" evidence="1">
    <location>
        <begin position="162"/>
        <end position="189"/>
    </location>
</feature>
<evidence type="ECO:0000313" key="2">
    <source>
        <dbReference type="EMBL" id="CAF0900087.1"/>
    </source>
</evidence>
<feature type="compositionally biased region" description="Low complexity" evidence="1">
    <location>
        <begin position="212"/>
        <end position="231"/>
    </location>
</feature>
<proteinExistence type="predicted"/>
<accession>A0A813ZLC4</accession>
<comment type="caution">
    <text evidence="2">The sequence shown here is derived from an EMBL/GenBank/DDBJ whole genome shotgun (WGS) entry which is preliminary data.</text>
</comment>
<protein>
    <submittedName>
        <fullName evidence="2">Uncharacterized protein</fullName>
    </submittedName>
</protein>
<sequence>MVADTVAIAPTATTIDFAPLAGYDAKPAAAVDSQFFKSENGAQYQTSDKVPAVAADRGVLASGESPRINVAPATAENAGTADMLVGKDGTVTLAEGLAGKTLKEYNVQIEAGADAKLAERALSDLGSMIKNQSPDAVPRLNVLKGENGEDVISSEFRDTFRDKFETTPVDKTLPDGQTDGGGGGGGDCDGGGGGGGGGCDGGGGGGGGGGNDMPETDTTTDNTNRVDNGTDSTTTNSRAFNELAGKLSDMNAVNYGNWLASSMPDGFMEELGPPPWDPKKLAAYLSKHSKDIKDKMGKRASALDKQGDKEGAKAINDFADNFEKVTQDPARLDKFATAMSDFTERANNGSANPTDVHAMFDNNAGLEGAIRRSQMLESAKKFDTSLGGEADLTKLNAEKAAALIADLQRAPVAKVKPLEPFSVLPKVGG</sequence>
<evidence type="ECO:0000256" key="1">
    <source>
        <dbReference type="SAM" id="MobiDB-lite"/>
    </source>
</evidence>
<gene>
    <name evidence="2" type="ORF">PYM288_LOCUS9481</name>
</gene>
<organism evidence="2 3">
    <name type="scientific">Rotaria sordida</name>
    <dbReference type="NCBI Taxonomy" id="392033"/>
    <lineage>
        <taxon>Eukaryota</taxon>
        <taxon>Metazoa</taxon>
        <taxon>Spiralia</taxon>
        <taxon>Gnathifera</taxon>
        <taxon>Rotifera</taxon>
        <taxon>Eurotatoria</taxon>
        <taxon>Bdelloidea</taxon>
        <taxon>Philodinida</taxon>
        <taxon>Philodinidae</taxon>
        <taxon>Rotaria</taxon>
    </lineage>
</organism>
<feature type="region of interest" description="Disordered" evidence="1">
    <location>
        <begin position="205"/>
        <end position="237"/>
    </location>
</feature>
<dbReference type="AlphaFoldDB" id="A0A813ZLC4"/>